<protein>
    <submittedName>
        <fullName evidence="1">Uncharacterized protein</fullName>
    </submittedName>
</protein>
<name>A0A6C0H3L1_9ZZZZ</name>
<sequence length="538" mass="59223">MSSARYIEVDSTYRNRKEWPNPSEFEVLISQSGRKDKSQANDMVSLSAPFSASWTGAAFNKLSSSPKLEATVNDIESPTGAAGDYKTTLFLKTASPGMFQKTENYYVGAVANSTGATQNVASRITSYTYLGPSQAQITLESSISLFSDSTILIVDPTHISTSTDLDFYQIFIPNGRTGFNAYPGYILWNETKQSGGNIVSYDTNTKIARVSKDKVANWNANDKFSIRKQAPTIFGQLNNSTASSTIFSLPSTFSDCSCEYAKCYIKVGDELRLIVSYTSLTFKLTEAQNNANTIVFPANASNVTDFYVGMYIKKNNEVRKIIQYTSETNSSTGVITKTASLDSGFFSTGNVGDTISIKSGSVDIPLPTNAFTNGANFEIFCFSYDNHNPFVYTGSVTSQQETSCYQIELMDIILPNKILNCGFGSRIAFYPYLYVELSNISGSSSGTRNAIYSNNPNAVRAVFRVPIYDVQNPIASAFVKLDGDGMIQTLKFKPNDNIFFSVRLPNGDLFKTLEAEKYSPYEPNPDIQISALFSFKKL</sequence>
<accession>A0A6C0H3L1</accession>
<dbReference type="EMBL" id="MN739860">
    <property type="protein sequence ID" value="QHT74970.1"/>
    <property type="molecule type" value="Genomic_DNA"/>
</dbReference>
<reference evidence="1" key="1">
    <citation type="journal article" date="2020" name="Nature">
        <title>Giant virus diversity and host interactions through global metagenomics.</title>
        <authorList>
            <person name="Schulz F."/>
            <person name="Roux S."/>
            <person name="Paez-Espino D."/>
            <person name="Jungbluth S."/>
            <person name="Walsh D.A."/>
            <person name="Denef V.J."/>
            <person name="McMahon K.D."/>
            <person name="Konstantinidis K.T."/>
            <person name="Eloe-Fadrosh E.A."/>
            <person name="Kyrpides N.C."/>
            <person name="Woyke T."/>
        </authorList>
    </citation>
    <scope>NUCLEOTIDE SEQUENCE</scope>
    <source>
        <strain evidence="1">GVMAG-M-3300023179-62</strain>
    </source>
</reference>
<dbReference type="AlphaFoldDB" id="A0A6C0H3L1"/>
<proteinExistence type="predicted"/>
<organism evidence="1">
    <name type="scientific">viral metagenome</name>
    <dbReference type="NCBI Taxonomy" id="1070528"/>
    <lineage>
        <taxon>unclassified sequences</taxon>
        <taxon>metagenomes</taxon>
        <taxon>organismal metagenomes</taxon>
    </lineage>
</organism>
<evidence type="ECO:0000313" key="1">
    <source>
        <dbReference type="EMBL" id="QHT74970.1"/>
    </source>
</evidence>